<proteinExistence type="inferred from homology"/>
<dbReference type="EMBL" id="SRPW01001463">
    <property type="protein sequence ID" value="KAG6001085.1"/>
    <property type="molecule type" value="Genomic_DNA"/>
</dbReference>
<sequence length="252" mass="28067">MQLKSLLVWPCALSGLTAAASPIDRLKGLFRRGQQLDHDKIRSIPETLPNDQLGRNMKRFQPYFNTEGKGCWPYPAVDSEGNWSGGLYTSGGQGGDCTDSVGQVYIDFGYYGGHYCIIYAYYAPKDQTFVGGGHRHEWESVALWFDSITSDEPTLQGAAVSKHGGYEKTTNIQHLTFHDGHPLAKYYVDFDFVGTHRMGWTSKVGGLQPAVYWNLLTDAARGALENTDWGHADFPLGYNFQNHMASSYPFSS</sequence>
<keyword evidence="3" id="KW-0732">Signal</keyword>
<dbReference type="AlphaFoldDB" id="A0A9P7N7R4"/>
<feature type="signal peptide" evidence="3">
    <location>
        <begin position="1"/>
        <end position="19"/>
    </location>
</feature>
<accession>A0A9P7N7R4</accession>
<name>A0A9P7N7R4_9HYPO</name>
<dbReference type="Pfam" id="PF05630">
    <property type="entry name" value="NPP1"/>
    <property type="match status" value="1"/>
</dbReference>
<dbReference type="PANTHER" id="PTHR33657">
    <property type="entry name" value="DOMAIN PROTEIN, PUTATIVE (AFU_ORTHOLOGUE AFUA_5G00600)-RELATED"/>
    <property type="match status" value="1"/>
</dbReference>
<evidence type="ECO:0000256" key="3">
    <source>
        <dbReference type="SAM" id="SignalP"/>
    </source>
</evidence>
<dbReference type="Proteomes" id="UP000748025">
    <property type="component" value="Unassembled WGS sequence"/>
</dbReference>
<comment type="similarity">
    <text evidence="1">Belongs to the Necrosis inducing protein (NPP1) family.</text>
</comment>
<dbReference type="InterPro" id="IPR008701">
    <property type="entry name" value="NPP1"/>
</dbReference>
<dbReference type="PIRSF" id="PIRSF029958">
    <property type="entry name" value="Necrosis-inducing_protein"/>
    <property type="match status" value="1"/>
</dbReference>
<comment type="caution">
    <text evidence="4">The sequence shown here is derived from an EMBL/GenBank/DDBJ whole genome shotgun (WGS) entry which is preliminary data.</text>
</comment>
<evidence type="ECO:0000256" key="1">
    <source>
        <dbReference type="ARBA" id="ARBA00009520"/>
    </source>
</evidence>
<dbReference type="OrthoDB" id="89086at2759"/>
<evidence type="ECO:0000256" key="2">
    <source>
        <dbReference type="ARBA" id="ARBA00023026"/>
    </source>
</evidence>
<evidence type="ECO:0000313" key="4">
    <source>
        <dbReference type="EMBL" id="KAG6001085.1"/>
    </source>
</evidence>
<feature type="chain" id="PRO_5040174758" evidence="3">
    <location>
        <begin position="20"/>
        <end position="252"/>
    </location>
</feature>
<gene>
    <name evidence="4" type="ORF">E4U43_001419</name>
</gene>
<dbReference type="PANTHER" id="PTHR33657:SF8">
    <property type="entry name" value="DOMAIN PROTEIN, PUTATIVE (AFU_ORTHOLOGUE AFUA_5G00600)-RELATED"/>
    <property type="match status" value="1"/>
</dbReference>
<evidence type="ECO:0000313" key="5">
    <source>
        <dbReference type="Proteomes" id="UP000748025"/>
    </source>
</evidence>
<keyword evidence="5" id="KW-1185">Reference proteome</keyword>
<keyword evidence="2" id="KW-0843">Virulence</keyword>
<reference evidence="4" key="1">
    <citation type="journal article" date="2020" name="bioRxiv">
        <title>Whole genome comparisons of ergot fungi reveals the divergence and evolution of species within the genus Claviceps are the result of varying mechanisms driving genome evolution and host range expansion.</title>
        <authorList>
            <person name="Wyka S.A."/>
            <person name="Mondo S.J."/>
            <person name="Liu M."/>
            <person name="Dettman J."/>
            <person name="Nalam V."/>
            <person name="Broders K.D."/>
        </authorList>
    </citation>
    <scope>NUCLEOTIDE SEQUENCE</scope>
    <source>
        <strain evidence="4">CCC 602</strain>
    </source>
</reference>
<protein>
    <submittedName>
        <fullName evidence="4">Uncharacterized protein</fullName>
    </submittedName>
</protein>
<organism evidence="4 5">
    <name type="scientific">Claviceps pusilla</name>
    <dbReference type="NCBI Taxonomy" id="123648"/>
    <lineage>
        <taxon>Eukaryota</taxon>
        <taxon>Fungi</taxon>
        <taxon>Dikarya</taxon>
        <taxon>Ascomycota</taxon>
        <taxon>Pezizomycotina</taxon>
        <taxon>Sordariomycetes</taxon>
        <taxon>Hypocreomycetidae</taxon>
        <taxon>Hypocreales</taxon>
        <taxon>Clavicipitaceae</taxon>
        <taxon>Claviceps</taxon>
    </lineage>
</organism>